<name>A0A369JJI5_HYPMA</name>
<dbReference type="Proteomes" id="UP000076154">
    <property type="component" value="Unassembled WGS sequence"/>
</dbReference>
<dbReference type="EMBL" id="LUEZ02000058">
    <property type="protein sequence ID" value="RDB20727.1"/>
    <property type="molecule type" value="Genomic_DNA"/>
</dbReference>
<gene>
    <name evidence="2" type="ORF">Hypma_012129</name>
</gene>
<comment type="caution">
    <text evidence="2">The sequence shown here is derived from an EMBL/GenBank/DDBJ whole genome shotgun (WGS) entry which is preliminary data.</text>
</comment>
<protein>
    <submittedName>
        <fullName evidence="2">Uncharacterized protein</fullName>
    </submittedName>
</protein>
<dbReference type="InParanoid" id="A0A369JJI5"/>
<evidence type="ECO:0000313" key="2">
    <source>
        <dbReference type="EMBL" id="RDB20727.1"/>
    </source>
</evidence>
<organism evidence="2 3">
    <name type="scientific">Hypsizygus marmoreus</name>
    <name type="common">White beech mushroom</name>
    <name type="synonym">Agaricus marmoreus</name>
    <dbReference type="NCBI Taxonomy" id="39966"/>
    <lineage>
        <taxon>Eukaryota</taxon>
        <taxon>Fungi</taxon>
        <taxon>Dikarya</taxon>
        <taxon>Basidiomycota</taxon>
        <taxon>Agaricomycotina</taxon>
        <taxon>Agaricomycetes</taxon>
        <taxon>Agaricomycetidae</taxon>
        <taxon>Agaricales</taxon>
        <taxon>Tricholomatineae</taxon>
        <taxon>Lyophyllaceae</taxon>
        <taxon>Hypsizygus</taxon>
    </lineage>
</organism>
<dbReference type="AlphaFoldDB" id="A0A369JJI5"/>
<sequence length="93" mass="10540">MDGTAWYATRASHLLSKLNTVIPYVYPVNTSISTHRESTSTESRSNRTPVSIMPTGTSERQDVLRTLCIAPFFLLHLSYAHSIKTYYFSMHAL</sequence>
<keyword evidence="3" id="KW-1185">Reference proteome</keyword>
<feature type="region of interest" description="Disordered" evidence="1">
    <location>
        <begin position="35"/>
        <end position="55"/>
    </location>
</feature>
<accession>A0A369JJI5</accession>
<evidence type="ECO:0000313" key="3">
    <source>
        <dbReference type="Proteomes" id="UP000076154"/>
    </source>
</evidence>
<evidence type="ECO:0000256" key="1">
    <source>
        <dbReference type="SAM" id="MobiDB-lite"/>
    </source>
</evidence>
<reference evidence="2" key="1">
    <citation type="submission" date="2018-04" db="EMBL/GenBank/DDBJ databases">
        <title>Whole genome sequencing of Hypsizygus marmoreus.</title>
        <authorList>
            <person name="Choi I.-G."/>
            <person name="Min B."/>
            <person name="Kim J.-G."/>
            <person name="Kim S."/>
            <person name="Oh Y.-L."/>
            <person name="Kong W.-S."/>
            <person name="Park H."/>
            <person name="Jeong J."/>
            <person name="Song E.-S."/>
        </authorList>
    </citation>
    <scope>NUCLEOTIDE SEQUENCE [LARGE SCALE GENOMIC DNA]</scope>
    <source>
        <strain evidence="2">51987-8</strain>
    </source>
</reference>
<proteinExistence type="predicted"/>